<organism evidence="1 2">
    <name type="scientific">Clohesyomyces aquaticus</name>
    <dbReference type="NCBI Taxonomy" id="1231657"/>
    <lineage>
        <taxon>Eukaryota</taxon>
        <taxon>Fungi</taxon>
        <taxon>Dikarya</taxon>
        <taxon>Ascomycota</taxon>
        <taxon>Pezizomycotina</taxon>
        <taxon>Dothideomycetes</taxon>
        <taxon>Pleosporomycetidae</taxon>
        <taxon>Pleosporales</taxon>
        <taxon>Lindgomycetaceae</taxon>
        <taxon>Clohesyomyces</taxon>
    </lineage>
</organism>
<evidence type="ECO:0000313" key="1">
    <source>
        <dbReference type="EMBL" id="ORY13273.1"/>
    </source>
</evidence>
<comment type="caution">
    <text evidence="1">The sequence shown here is derived from an EMBL/GenBank/DDBJ whole genome shotgun (WGS) entry which is preliminary data.</text>
</comment>
<gene>
    <name evidence="1" type="ORF">BCR34DRAFT_272739</name>
</gene>
<dbReference type="EMBL" id="MCFA01000043">
    <property type="protein sequence ID" value="ORY13273.1"/>
    <property type="molecule type" value="Genomic_DNA"/>
</dbReference>
<sequence>MKAMIPVRLEHSPPPRLNVFPDCIFSQSKPGVHVGLLLHPESPATLCLQHRSEGHQRVKCTHVQKSGQTVVFHHLFRCAKPQVNSLALRGHSRHIKPASSRQVK</sequence>
<name>A0A1Y1ZSP7_9PLEO</name>
<dbReference type="AlphaFoldDB" id="A0A1Y1ZSP7"/>
<accession>A0A1Y1ZSP7</accession>
<keyword evidence="2" id="KW-1185">Reference proteome</keyword>
<reference evidence="1 2" key="1">
    <citation type="submission" date="2016-07" db="EMBL/GenBank/DDBJ databases">
        <title>Pervasive Adenine N6-methylation of Active Genes in Fungi.</title>
        <authorList>
            <consortium name="DOE Joint Genome Institute"/>
            <person name="Mondo S.J."/>
            <person name="Dannebaum R.O."/>
            <person name="Kuo R.C."/>
            <person name="Labutti K."/>
            <person name="Haridas S."/>
            <person name="Kuo A."/>
            <person name="Salamov A."/>
            <person name="Ahrendt S.R."/>
            <person name="Lipzen A."/>
            <person name="Sullivan W."/>
            <person name="Andreopoulos W.B."/>
            <person name="Clum A."/>
            <person name="Lindquist E."/>
            <person name="Daum C."/>
            <person name="Ramamoorthy G.K."/>
            <person name="Gryganskyi A."/>
            <person name="Culley D."/>
            <person name="Magnuson J.K."/>
            <person name="James T.Y."/>
            <person name="O'Malley M.A."/>
            <person name="Stajich J.E."/>
            <person name="Spatafora J.W."/>
            <person name="Visel A."/>
            <person name="Grigoriev I.V."/>
        </authorList>
    </citation>
    <scope>NUCLEOTIDE SEQUENCE [LARGE SCALE GENOMIC DNA]</scope>
    <source>
        <strain evidence="1 2">CBS 115471</strain>
    </source>
</reference>
<dbReference type="Proteomes" id="UP000193144">
    <property type="component" value="Unassembled WGS sequence"/>
</dbReference>
<evidence type="ECO:0000313" key="2">
    <source>
        <dbReference type="Proteomes" id="UP000193144"/>
    </source>
</evidence>
<protein>
    <submittedName>
        <fullName evidence="1">Uncharacterized protein</fullName>
    </submittedName>
</protein>
<proteinExistence type="predicted"/>